<protein>
    <submittedName>
        <fullName evidence="1">Uncharacterized protein</fullName>
    </submittedName>
</protein>
<reference evidence="1 2" key="1">
    <citation type="journal article" date="2022" name="Nat. Plants">
        <title>Genomes of leafy and leafless Platanthera orchids illuminate the evolution of mycoheterotrophy.</title>
        <authorList>
            <person name="Li M.H."/>
            <person name="Liu K.W."/>
            <person name="Li Z."/>
            <person name="Lu H.C."/>
            <person name="Ye Q.L."/>
            <person name="Zhang D."/>
            <person name="Wang J.Y."/>
            <person name="Li Y.F."/>
            <person name="Zhong Z.M."/>
            <person name="Liu X."/>
            <person name="Yu X."/>
            <person name="Liu D.K."/>
            <person name="Tu X.D."/>
            <person name="Liu B."/>
            <person name="Hao Y."/>
            <person name="Liao X.Y."/>
            <person name="Jiang Y.T."/>
            <person name="Sun W.H."/>
            <person name="Chen J."/>
            <person name="Chen Y.Q."/>
            <person name="Ai Y."/>
            <person name="Zhai J.W."/>
            <person name="Wu S.S."/>
            <person name="Zhou Z."/>
            <person name="Hsiao Y.Y."/>
            <person name="Wu W.L."/>
            <person name="Chen Y.Y."/>
            <person name="Lin Y.F."/>
            <person name="Hsu J.L."/>
            <person name="Li C.Y."/>
            <person name="Wang Z.W."/>
            <person name="Zhao X."/>
            <person name="Zhong W.Y."/>
            <person name="Ma X.K."/>
            <person name="Ma L."/>
            <person name="Huang J."/>
            <person name="Chen G.Z."/>
            <person name="Huang M.Z."/>
            <person name="Huang L."/>
            <person name="Peng D.H."/>
            <person name="Luo Y.B."/>
            <person name="Zou S.Q."/>
            <person name="Chen S.P."/>
            <person name="Lan S."/>
            <person name="Tsai W.C."/>
            <person name="Van de Peer Y."/>
            <person name="Liu Z.J."/>
        </authorList>
    </citation>
    <scope>NUCLEOTIDE SEQUENCE [LARGE SCALE GENOMIC DNA]</scope>
    <source>
        <strain evidence="1">Lor287</strain>
    </source>
</reference>
<organism evidence="1 2">
    <name type="scientific">Platanthera zijinensis</name>
    <dbReference type="NCBI Taxonomy" id="2320716"/>
    <lineage>
        <taxon>Eukaryota</taxon>
        <taxon>Viridiplantae</taxon>
        <taxon>Streptophyta</taxon>
        <taxon>Embryophyta</taxon>
        <taxon>Tracheophyta</taxon>
        <taxon>Spermatophyta</taxon>
        <taxon>Magnoliopsida</taxon>
        <taxon>Liliopsida</taxon>
        <taxon>Asparagales</taxon>
        <taxon>Orchidaceae</taxon>
        <taxon>Orchidoideae</taxon>
        <taxon>Orchideae</taxon>
        <taxon>Orchidinae</taxon>
        <taxon>Platanthera</taxon>
    </lineage>
</organism>
<proteinExistence type="predicted"/>
<comment type="caution">
    <text evidence="1">The sequence shown here is derived from an EMBL/GenBank/DDBJ whole genome shotgun (WGS) entry which is preliminary data.</text>
</comment>
<name>A0AAP0BL55_9ASPA</name>
<dbReference type="Proteomes" id="UP001418222">
    <property type="component" value="Unassembled WGS sequence"/>
</dbReference>
<dbReference type="EMBL" id="JBBWWQ010000007">
    <property type="protein sequence ID" value="KAK8943129.1"/>
    <property type="molecule type" value="Genomic_DNA"/>
</dbReference>
<gene>
    <name evidence="1" type="ORF">KSP39_PZI009212</name>
</gene>
<sequence length="420" mass="48351">MLLNTWGNRLNYLRTSLKCHGRRKLAFHYHDTKLDEELVSREWRRAAYAKLVRLNSMLKYVEHIDGKIFRDDDNYIINDVSIISQIQSYNSLARALIKFPSMHHSLNRSSTSAQPFVSNCSSSLSSMTLDSLTKICDLLGISAQQRKNVRLTVCSQVTQHHIWRGALEEILKDFKCEMENVGFRSKAFQMAEQVILSCLKFLDDCSSLKKSEVPAWMRLEPLKKVEKPLSPRKWEEVLEMLVHLSRCMGQDERLLCDISKVEMMKEGLYQIKDTVIEMDISFKEAKRQDSLVQKKLTKNLGHSSRCLFTLFLYYLYGTVRDIEVEVCGGVCGGGGKFYLQIGKILTSDDEKMVRNGVKQLYRALGVFKFVWETASMDGTLNLQGHLWSIGANERTLTYRGNEFFIHDIGLCCTKERSCSL</sequence>
<dbReference type="PANTHER" id="PTHR37763">
    <property type="entry name" value="EXOSOME COMPLEX EXONUCLEASE"/>
    <property type="match status" value="1"/>
</dbReference>
<dbReference type="PANTHER" id="PTHR37763:SF1">
    <property type="entry name" value="EXOSOME COMPLEX EXONUCLEASE"/>
    <property type="match status" value="1"/>
</dbReference>
<keyword evidence="2" id="KW-1185">Reference proteome</keyword>
<accession>A0AAP0BL55</accession>
<evidence type="ECO:0000313" key="2">
    <source>
        <dbReference type="Proteomes" id="UP001418222"/>
    </source>
</evidence>
<dbReference type="AlphaFoldDB" id="A0AAP0BL55"/>
<evidence type="ECO:0000313" key="1">
    <source>
        <dbReference type="EMBL" id="KAK8943129.1"/>
    </source>
</evidence>